<proteinExistence type="predicted"/>
<dbReference type="EMBL" id="JAVRQU010000002">
    <property type="protein sequence ID" value="KAK5706103.1"/>
    <property type="molecule type" value="Genomic_DNA"/>
</dbReference>
<dbReference type="Proteomes" id="UP001310594">
    <property type="component" value="Unassembled WGS sequence"/>
</dbReference>
<comment type="caution">
    <text evidence="2">The sequence shown here is derived from an EMBL/GenBank/DDBJ whole genome shotgun (WGS) entry which is preliminary data.</text>
</comment>
<reference evidence="2" key="1">
    <citation type="submission" date="2023-08" db="EMBL/GenBank/DDBJ databases">
        <title>Black Yeasts Isolated from many extreme environments.</title>
        <authorList>
            <person name="Coleine C."/>
            <person name="Stajich J.E."/>
            <person name="Selbmann L."/>
        </authorList>
    </citation>
    <scope>NUCLEOTIDE SEQUENCE</scope>
    <source>
        <strain evidence="2">CCFEE 5810</strain>
    </source>
</reference>
<evidence type="ECO:0000313" key="2">
    <source>
        <dbReference type="EMBL" id="KAK5706103.1"/>
    </source>
</evidence>
<feature type="region of interest" description="Disordered" evidence="1">
    <location>
        <begin position="1"/>
        <end position="22"/>
    </location>
</feature>
<accession>A0AAN7ZQ97</accession>
<evidence type="ECO:0000256" key="1">
    <source>
        <dbReference type="SAM" id="MobiDB-lite"/>
    </source>
</evidence>
<dbReference type="AlphaFoldDB" id="A0AAN7ZQ97"/>
<gene>
    <name evidence="2" type="ORF">LTR97_001089</name>
</gene>
<name>A0AAN7ZQ97_9PEZI</name>
<sequence length="82" mass="9072">MAKRKRAKNSSGGSSRKKAKATAAPVVSRLMSLAPELHNAIWEYTLLQSDDIDVDANLKIPPLICASRQLRNEASGIWVRRL</sequence>
<evidence type="ECO:0000313" key="3">
    <source>
        <dbReference type="Proteomes" id="UP001310594"/>
    </source>
</evidence>
<organism evidence="2 3">
    <name type="scientific">Elasticomyces elasticus</name>
    <dbReference type="NCBI Taxonomy" id="574655"/>
    <lineage>
        <taxon>Eukaryota</taxon>
        <taxon>Fungi</taxon>
        <taxon>Dikarya</taxon>
        <taxon>Ascomycota</taxon>
        <taxon>Pezizomycotina</taxon>
        <taxon>Dothideomycetes</taxon>
        <taxon>Dothideomycetidae</taxon>
        <taxon>Mycosphaerellales</taxon>
        <taxon>Teratosphaeriaceae</taxon>
        <taxon>Elasticomyces</taxon>
    </lineage>
</organism>
<protein>
    <submittedName>
        <fullName evidence="2">Uncharacterized protein</fullName>
    </submittedName>
</protein>